<dbReference type="GO" id="GO:0004519">
    <property type="term" value="F:endonuclease activity"/>
    <property type="evidence" value="ECO:0007669"/>
    <property type="project" value="UniProtKB-KW"/>
</dbReference>
<protein>
    <recommendedName>
        <fullName evidence="10">Integrase catalytic domain-containing protein</fullName>
    </recommendedName>
</protein>
<evidence type="ECO:0000256" key="6">
    <source>
        <dbReference type="ARBA" id="ARBA00022908"/>
    </source>
</evidence>
<gene>
    <name evidence="11" type="ORF">IV203_036029</name>
</gene>
<reference evidence="11" key="2">
    <citation type="submission" date="2021-04" db="EMBL/GenBank/DDBJ databases">
        <authorList>
            <person name="Podell S."/>
        </authorList>
    </citation>
    <scope>NUCLEOTIDE SEQUENCE</scope>
    <source>
        <strain evidence="11">Hildebrandi</strain>
    </source>
</reference>
<evidence type="ECO:0000256" key="2">
    <source>
        <dbReference type="ARBA" id="ARBA00022723"/>
    </source>
</evidence>
<keyword evidence="3" id="KW-0255">Endonuclease</keyword>
<evidence type="ECO:0000313" key="11">
    <source>
        <dbReference type="EMBL" id="KAG7360930.1"/>
    </source>
</evidence>
<keyword evidence="1" id="KW-0540">Nuclease</keyword>
<dbReference type="InterPro" id="IPR039537">
    <property type="entry name" value="Retrotran_Ty1/copia-like"/>
</dbReference>
<dbReference type="GO" id="GO:0003887">
    <property type="term" value="F:DNA-directed DNA polymerase activity"/>
    <property type="evidence" value="ECO:0007669"/>
    <property type="project" value="UniProtKB-KW"/>
</dbReference>
<dbReference type="GO" id="GO:0016787">
    <property type="term" value="F:hydrolase activity"/>
    <property type="evidence" value="ECO:0007669"/>
    <property type="project" value="UniProtKB-KW"/>
</dbReference>
<evidence type="ECO:0000256" key="9">
    <source>
        <dbReference type="ARBA" id="ARBA00023172"/>
    </source>
</evidence>
<keyword evidence="8" id="KW-0808">Transferase</keyword>
<dbReference type="PANTHER" id="PTHR42648">
    <property type="entry name" value="TRANSPOSASE, PUTATIVE-RELATED"/>
    <property type="match status" value="1"/>
</dbReference>
<keyword evidence="9" id="KW-0233">DNA recombination</keyword>
<feature type="domain" description="Integrase catalytic" evidence="10">
    <location>
        <begin position="157"/>
        <end position="342"/>
    </location>
</feature>
<keyword evidence="7" id="KW-0695">RNA-directed DNA polymerase</keyword>
<evidence type="ECO:0000256" key="4">
    <source>
        <dbReference type="ARBA" id="ARBA00022801"/>
    </source>
</evidence>
<keyword evidence="12" id="KW-1185">Reference proteome</keyword>
<sequence length="441" mass="50165">MLRSQMEEPLWVRRLGEGWVAGAEGGIAEGFVVCLAGRRWRNRWRIRRLGWAYTLPLIPFDARPAIQALHLHEPDFATSCARATIMNIFAHQEPQYARLWSDLEHLPGDFSMLPFHDYIHANTPVHSIKAATERMLWHQRLGHPTLPHLFKAKQRKEPAGPHSTNVATKAYQGLSVDFALIAFSGNKSKNSAHNRHFLGLNGETCYVLIVDHHSGRYHGSTRVSKATPLQWIESFLKQHSPDCPDKYAYLDQGGELYRNPAVRRLFKQYNYTVRPTGADSSNQNGPVERAHLTLGNSIRSLHGAGLSPQFWPYAFAHFLRIKNAIPSRDQTVSPIEATTGKREDFAAFRTFGCRVWVRPTIKRPGKYVVHSRKGIFLGYLPGITKNIVWYDVETHLVKIAKHAQFDEGMNDLPIESIPPNVQYLLRSLYGQRFPSEPPNGK</sequence>
<keyword evidence="8" id="KW-0548">Nucleotidyltransferase</keyword>
<keyword evidence="5" id="KW-0460">Magnesium</keyword>
<dbReference type="GO" id="GO:0006310">
    <property type="term" value="P:DNA recombination"/>
    <property type="evidence" value="ECO:0007669"/>
    <property type="project" value="UniProtKB-KW"/>
</dbReference>
<dbReference type="GO" id="GO:0046872">
    <property type="term" value="F:metal ion binding"/>
    <property type="evidence" value="ECO:0007669"/>
    <property type="project" value="UniProtKB-KW"/>
</dbReference>
<dbReference type="PROSITE" id="PS50994">
    <property type="entry name" value="INTEGRASE"/>
    <property type="match status" value="1"/>
</dbReference>
<proteinExistence type="predicted"/>
<reference evidence="11" key="1">
    <citation type="journal article" date="2021" name="Sci. Rep.">
        <title>Diploid genomic architecture of Nitzschia inconspicua, an elite biomass production diatom.</title>
        <authorList>
            <person name="Oliver A."/>
            <person name="Podell S."/>
            <person name="Pinowska A."/>
            <person name="Traller J.C."/>
            <person name="Smith S.R."/>
            <person name="McClure R."/>
            <person name="Beliaev A."/>
            <person name="Bohutskyi P."/>
            <person name="Hill E.A."/>
            <person name="Rabines A."/>
            <person name="Zheng H."/>
            <person name="Allen L.Z."/>
            <person name="Kuo A."/>
            <person name="Grigoriev I.V."/>
            <person name="Allen A.E."/>
            <person name="Hazlebeck D."/>
            <person name="Allen E.E."/>
        </authorList>
    </citation>
    <scope>NUCLEOTIDE SEQUENCE</scope>
    <source>
        <strain evidence="11">Hildebrandi</strain>
    </source>
</reference>
<comment type="caution">
    <text evidence="11">The sequence shown here is derived from an EMBL/GenBank/DDBJ whole genome shotgun (WGS) entry which is preliminary data.</text>
</comment>
<evidence type="ECO:0000313" key="12">
    <source>
        <dbReference type="Proteomes" id="UP000693970"/>
    </source>
</evidence>
<keyword evidence="4" id="KW-0378">Hydrolase</keyword>
<dbReference type="AlphaFoldDB" id="A0A9K3LFM7"/>
<keyword evidence="2" id="KW-0479">Metal-binding</keyword>
<dbReference type="Proteomes" id="UP000693970">
    <property type="component" value="Unassembled WGS sequence"/>
</dbReference>
<keyword evidence="6" id="KW-0229">DNA integration</keyword>
<dbReference type="OrthoDB" id="44936at2759"/>
<evidence type="ECO:0000256" key="1">
    <source>
        <dbReference type="ARBA" id="ARBA00022722"/>
    </source>
</evidence>
<dbReference type="GO" id="GO:0003964">
    <property type="term" value="F:RNA-directed DNA polymerase activity"/>
    <property type="evidence" value="ECO:0007669"/>
    <property type="project" value="UniProtKB-KW"/>
</dbReference>
<evidence type="ECO:0000256" key="7">
    <source>
        <dbReference type="ARBA" id="ARBA00022918"/>
    </source>
</evidence>
<dbReference type="PANTHER" id="PTHR42648:SF11">
    <property type="entry name" value="TRANSPOSON TY4-P GAG-POL POLYPROTEIN"/>
    <property type="match status" value="1"/>
</dbReference>
<dbReference type="EMBL" id="JAGRRH010000013">
    <property type="protein sequence ID" value="KAG7360930.1"/>
    <property type="molecule type" value="Genomic_DNA"/>
</dbReference>
<dbReference type="InterPro" id="IPR001584">
    <property type="entry name" value="Integrase_cat-core"/>
</dbReference>
<dbReference type="GO" id="GO:0015074">
    <property type="term" value="P:DNA integration"/>
    <property type="evidence" value="ECO:0007669"/>
    <property type="project" value="UniProtKB-KW"/>
</dbReference>
<name>A0A9K3LFM7_9STRA</name>
<keyword evidence="8" id="KW-0239">DNA-directed DNA polymerase</keyword>
<evidence type="ECO:0000259" key="10">
    <source>
        <dbReference type="PROSITE" id="PS50994"/>
    </source>
</evidence>
<organism evidence="11 12">
    <name type="scientific">Nitzschia inconspicua</name>
    <dbReference type="NCBI Taxonomy" id="303405"/>
    <lineage>
        <taxon>Eukaryota</taxon>
        <taxon>Sar</taxon>
        <taxon>Stramenopiles</taxon>
        <taxon>Ochrophyta</taxon>
        <taxon>Bacillariophyta</taxon>
        <taxon>Bacillariophyceae</taxon>
        <taxon>Bacillariophycidae</taxon>
        <taxon>Bacillariales</taxon>
        <taxon>Bacillariaceae</taxon>
        <taxon>Nitzschia</taxon>
    </lineage>
</organism>
<evidence type="ECO:0000256" key="3">
    <source>
        <dbReference type="ARBA" id="ARBA00022759"/>
    </source>
</evidence>
<accession>A0A9K3LFM7</accession>
<evidence type="ECO:0000256" key="5">
    <source>
        <dbReference type="ARBA" id="ARBA00022842"/>
    </source>
</evidence>
<evidence type="ECO:0000256" key="8">
    <source>
        <dbReference type="ARBA" id="ARBA00022932"/>
    </source>
</evidence>